<evidence type="ECO:0000256" key="2">
    <source>
        <dbReference type="ARBA" id="ARBA00022695"/>
    </source>
</evidence>
<dbReference type="Proteomes" id="UP000535511">
    <property type="component" value="Unassembled WGS sequence"/>
</dbReference>
<comment type="caution">
    <text evidence="7">The sequence shown here is derived from an EMBL/GenBank/DDBJ whole genome shotgun (WGS) entry which is preliminary data.</text>
</comment>
<reference evidence="7 8" key="1">
    <citation type="submission" date="2020-07" db="EMBL/GenBank/DDBJ databases">
        <title>Sequencing the genomes of 1000 actinobacteria strains.</title>
        <authorList>
            <person name="Klenk H.-P."/>
        </authorList>
    </citation>
    <scope>NUCLEOTIDE SEQUENCE [LARGE SCALE GENOMIC DNA]</scope>
    <source>
        <strain evidence="7 8">DSM 21350</strain>
    </source>
</reference>
<keyword evidence="3" id="KW-0547">Nucleotide-binding</keyword>
<gene>
    <name evidence="7" type="ORF">BJZ21_000115</name>
</gene>
<organism evidence="7 8">
    <name type="scientific">Nocardioides panaciterrulae</name>
    <dbReference type="NCBI Taxonomy" id="661492"/>
    <lineage>
        <taxon>Bacteria</taxon>
        <taxon>Bacillati</taxon>
        <taxon>Actinomycetota</taxon>
        <taxon>Actinomycetes</taxon>
        <taxon>Propionibacteriales</taxon>
        <taxon>Nocardioidaceae</taxon>
        <taxon>Nocardioides</taxon>
    </lineage>
</organism>
<keyword evidence="2" id="KW-0548">Nucleotidyltransferase</keyword>
<dbReference type="InterPro" id="IPR058909">
    <property type="entry name" value="CD_NTase_C"/>
</dbReference>
<keyword evidence="4" id="KW-0051">Antiviral defense</keyword>
<keyword evidence="8" id="KW-1185">Reference proteome</keyword>
<keyword evidence="1" id="KW-0808">Transferase</keyword>
<sequence length="308" mass="34696">MGPAERKPLLDRWMSRSSASEDERMDRAERMVKAAIDAHPAFDGYRSSIKVYAKGSYANQTNVRADSDVDVVVENRDLYYYRYNPTSSAPAPDPNASPYTGRWDDKAEWRTEVTKALINAFGATQVDTSGKVALTIAEVPGSRPSADVVPSFEFRRFDAADRSVVHHGSRVFSTDGKAIDNFPAQQKSNGVEKDRVTSGRYKKYVRALKSAENYLAENGIISDLPSYFMECLVSNVPNHAITTGYSVDDGFRATLAHLLTNLIPDNFDKNEWREPNGLKWLFADDSKWTRDDGLLLCWRTWEHLGYQS</sequence>
<proteinExistence type="predicted"/>
<dbReference type="EMBL" id="JACCBG010000001">
    <property type="protein sequence ID" value="NYD40032.1"/>
    <property type="molecule type" value="Genomic_DNA"/>
</dbReference>
<evidence type="ECO:0000259" key="6">
    <source>
        <dbReference type="Pfam" id="PF26305"/>
    </source>
</evidence>
<evidence type="ECO:0000256" key="4">
    <source>
        <dbReference type="ARBA" id="ARBA00023118"/>
    </source>
</evidence>
<evidence type="ECO:0000256" key="3">
    <source>
        <dbReference type="ARBA" id="ARBA00022741"/>
    </source>
</evidence>
<accession>A0A7Y9E2X1</accession>
<feature type="region of interest" description="Disordered" evidence="5">
    <location>
        <begin position="1"/>
        <end position="26"/>
    </location>
</feature>
<dbReference type="AlphaFoldDB" id="A0A7Y9E2X1"/>
<dbReference type="SUPFAM" id="SSF81301">
    <property type="entry name" value="Nucleotidyltransferase"/>
    <property type="match status" value="1"/>
</dbReference>
<feature type="domain" description="cGAS/DncV-like nucleotidyltransferase C-terminal helical" evidence="6">
    <location>
        <begin position="189"/>
        <end position="304"/>
    </location>
</feature>
<dbReference type="Pfam" id="PF26305">
    <property type="entry name" value="CD_NTase_C"/>
    <property type="match status" value="1"/>
</dbReference>
<dbReference type="RefSeq" id="WP_179661970.1">
    <property type="nucleotide sequence ID" value="NZ_JACCBG010000001.1"/>
</dbReference>
<evidence type="ECO:0000256" key="1">
    <source>
        <dbReference type="ARBA" id="ARBA00022679"/>
    </source>
</evidence>
<dbReference type="InterPro" id="IPR043519">
    <property type="entry name" value="NT_sf"/>
</dbReference>
<evidence type="ECO:0000313" key="7">
    <source>
        <dbReference type="EMBL" id="NYD40032.1"/>
    </source>
</evidence>
<name>A0A7Y9E2X1_9ACTN</name>
<protein>
    <recommendedName>
        <fullName evidence="6">cGAS/DncV-like nucleotidyltransferase C-terminal helical domain-containing protein</fullName>
    </recommendedName>
</protein>
<evidence type="ECO:0000256" key="5">
    <source>
        <dbReference type="SAM" id="MobiDB-lite"/>
    </source>
</evidence>
<evidence type="ECO:0000313" key="8">
    <source>
        <dbReference type="Proteomes" id="UP000535511"/>
    </source>
</evidence>